<sequence>MFISTLVYETVENFKYYWIGGTMRTVMMNGGKSVDYANSPMVWNAAYSTDAIYSHLCKKPSYLHQKNFSRNANSDMQCPPGAVLFYDNKTCYLVVKDPMSFADAEDVCNKQGGNLAMVRSPPENMFIISLVYEALGNFKYYWIGGIPRTVMMNGGKSVDVWSWTKDSASFFAIKIGKKKFLIHGLV</sequence>
<name>A0AC34RR04_9BILA</name>
<reference evidence="2" key="1">
    <citation type="submission" date="2022-11" db="UniProtKB">
        <authorList>
            <consortium name="WormBaseParasite"/>
        </authorList>
    </citation>
    <scope>IDENTIFICATION</scope>
</reference>
<dbReference type="Proteomes" id="UP000887576">
    <property type="component" value="Unplaced"/>
</dbReference>
<proteinExistence type="predicted"/>
<protein>
    <submittedName>
        <fullName evidence="2">C-type lectin domain-containing protein</fullName>
    </submittedName>
</protein>
<evidence type="ECO:0000313" key="2">
    <source>
        <dbReference type="WBParaSite" id="JU765_v2.g9418.t1"/>
    </source>
</evidence>
<accession>A0AC34RR04</accession>
<dbReference type="WBParaSite" id="JU765_v2.g9418.t1">
    <property type="protein sequence ID" value="JU765_v2.g9418.t1"/>
    <property type="gene ID" value="JU765_v2.g9418"/>
</dbReference>
<organism evidence="1 2">
    <name type="scientific">Panagrolaimus sp. JU765</name>
    <dbReference type="NCBI Taxonomy" id="591449"/>
    <lineage>
        <taxon>Eukaryota</taxon>
        <taxon>Metazoa</taxon>
        <taxon>Ecdysozoa</taxon>
        <taxon>Nematoda</taxon>
        <taxon>Chromadorea</taxon>
        <taxon>Rhabditida</taxon>
        <taxon>Tylenchina</taxon>
        <taxon>Panagrolaimomorpha</taxon>
        <taxon>Panagrolaimoidea</taxon>
        <taxon>Panagrolaimidae</taxon>
        <taxon>Panagrolaimus</taxon>
    </lineage>
</organism>
<evidence type="ECO:0000313" key="1">
    <source>
        <dbReference type="Proteomes" id="UP000887576"/>
    </source>
</evidence>